<dbReference type="PANTHER" id="PTHR37538">
    <property type="entry name" value="BTB DOMAIN-CONTAINING PROTEIN"/>
    <property type="match status" value="1"/>
</dbReference>
<evidence type="ECO:0000256" key="1">
    <source>
        <dbReference type="SAM" id="MobiDB-lite"/>
    </source>
</evidence>
<dbReference type="GeneID" id="54484699"/>
<organism evidence="2 3">
    <name type="scientific">Pseudovirgaria hyperparasitica</name>
    <dbReference type="NCBI Taxonomy" id="470096"/>
    <lineage>
        <taxon>Eukaryota</taxon>
        <taxon>Fungi</taxon>
        <taxon>Dikarya</taxon>
        <taxon>Ascomycota</taxon>
        <taxon>Pezizomycotina</taxon>
        <taxon>Dothideomycetes</taxon>
        <taxon>Dothideomycetes incertae sedis</taxon>
        <taxon>Acrospermales</taxon>
        <taxon>Acrospermaceae</taxon>
        <taxon>Pseudovirgaria</taxon>
    </lineage>
</organism>
<feature type="compositionally biased region" description="Basic residues" evidence="1">
    <location>
        <begin position="477"/>
        <end position="489"/>
    </location>
</feature>
<dbReference type="EMBL" id="ML996569">
    <property type="protein sequence ID" value="KAF2759568.1"/>
    <property type="molecule type" value="Genomic_DNA"/>
</dbReference>
<feature type="region of interest" description="Disordered" evidence="1">
    <location>
        <begin position="470"/>
        <end position="510"/>
    </location>
</feature>
<dbReference type="PANTHER" id="PTHR37538:SF1">
    <property type="entry name" value="BTB DOMAIN-CONTAINING PROTEIN"/>
    <property type="match status" value="1"/>
</dbReference>
<dbReference type="Proteomes" id="UP000799437">
    <property type="component" value="Unassembled WGS sequence"/>
</dbReference>
<feature type="compositionally biased region" description="Basic and acidic residues" evidence="1">
    <location>
        <begin position="490"/>
        <end position="503"/>
    </location>
</feature>
<evidence type="ECO:0008006" key="4">
    <source>
        <dbReference type="Google" id="ProtNLM"/>
    </source>
</evidence>
<proteinExistence type="predicted"/>
<accession>A0A6A6W9M3</accession>
<name>A0A6A6W9M3_9PEZI</name>
<dbReference type="AlphaFoldDB" id="A0A6A6W9M3"/>
<keyword evidence="3" id="KW-1185">Reference proteome</keyword>
<dbReference type="RefSeq" id="XP_033602019.1">
    <property type="nucleotide sequence ID" value="XM_033743645.1"/>
</dbReference>
<protein>
    <recommendedName>
        <fullName evidence="4">BTB domain-containing protein</fullName>
    </recommendedName>
</protein>
<sequence length="540" mass="59434">MGKKSKTKSANWPAVEDNRPLVSPYEGASCTLTLGDDAQRFNIPQNLLQQFPKFAELASNGHVSSMRLSDVDDGVAHTLVHFLFTRQYQTLRQVGISTETENLIEYDRSIKALCAATAYELADLAYTSKKQAEYYGTTIPINLMIQVGNLTFMKLASSKAWFLEHLRSNLSKALQADVQLFAQHEFMDSLTDLEFTKAIFGLIVELLIDFKRASSSPVRETDLPMEEDSARQPRVEECWGTVDEPVNRSVLSSEPEPGSIHEAISDIGPTSDPELVLEEVQLIPEPEPAPEPESIPGSHSSTARPADDSVWLRKSEPALECEVPTDRDVALEVALAPEAVDEVEPKACEEGDGWGDTWAWGRTTTTKKKTNKGKKMYEPALECEVPTEYDGAPEVALAPKAVDEVEPKACEEGDGWGDTWAWGRITTTKKKTNKGKKMYESAQECEVPTTCEVPTDCDVAPEVALASEAVDEVKPTTKAKKKKGKKGKSKPVEADPDTEKLMKETQPPVPAVDVACPDKLSIEELFGYWGLPLVSAIEQA</sequence>
<dbReference type="OrthoDB" id="3594103at2759"/>
<evidence type="ECO:0000313" key="2">
    <source>
        <dbReference type="EMBL" id="KAF2759568.1"/>
    </source>
</evidence>
<evidence type="ECO:0000313" key="3">
    <source>
        <dbReference type="Proteomes" id="UP000799437"/>
    </source>
</evidence>
<gene>
    <name evidence="2" type="ORF">EJ05DRAFT_474663</name>
</gene>
<reference evidence="2" key="1">
    <citation type="journal article" date="2020" name="Stud. Mycol.">
        <title>101 Dothideomycetes genomes: a test case for predicting lifestyles and emergence of pathogens.</title>
        <authorList>
            <person name="Haridas S."/>
            <person name="Albert R."/>
            <person name="Binder M."/>
            <person name="Bloem J."/>
            <person name="Labutti K."/>
            <person name="Salamov A."/>
            <person name="Andreopoulos B."/>
            <person name="Baker S."/>
            <person name="Barry K."/>
            <person name="Bills G."/>
            <person name="Bluhm B."/>
            <person name="Cannon C."/>
            <person name="Castanera R."/>
            <person name="Culley D."/>
            <person name="Daum C."/>
            <person name="Ezra D."/>
            <person name="Gonzalez J."/>
            <person name="Henrissat B."/>
            <person name="Kuo A."/>
            <person name="Liang C."/>
            <person name="Lipzen A."/>
            <person name="Lutzoni F."/>
            <person name="Magnuson J."/>
            <person name="Mondo S."/>
            <person name="Nolan M."/>
            <person name="Ohm R."/>
            <person name="Pangilinan J."/>
            <person name="Park H.-J."/>
            <person name="Ramirez L."/>
            <person name="Alfaro M."/>
            <person name="Sun H."/>
            <person name="Tritt A."/>
            <person name="Yoshinaga Y."/>
            <person name="Zwiers L.-H."/>
            <person name="Turgeon B."/>
            <person name="Goodwin S."/>
            <person name="Spatafora J."/>
            <person name="Crous P."/>
            <person name="Grigoriev I."/>
        </authorList>
    </citation>
    <scope>NUCLEOTIDE SEQUENCE</scope>
    <source>
        <strain evidence="2">CBS 121739</strain>
    </source>
</reference>
<feature type="region of interest" description="Disordered" evidence="1">
    <location>
        <begin position="286"/>
        <end position="308"/>
    </location>
</feature>